<dbReference type="RefSeq" id="WP_007901586.1">
    <property type="nucleotide sequence ID" value="NZ_JH379449.1"/>
</dbReference>
<dbReference type="HOGENOM" id="CLU_813441_0_0_10"/>
<protein>
    <submittedName>
        <fullName evidence="1">Uncharacterized protein</fullName>
    </submittedName>
</protein>
<evidence type="ECO:0000313" key="1">
    <source>
        <dbReference type="EMBL" id="EHJ38003.1"/>
    </source>
</evidence>
<proteinExistence type="predicted"/>
<gene>
    <name evidence="1" type="ORF">HMPREF0673_02231</name>
</gene>
<evidence type="ECO:0000313" key="2">
    <source>
        <dbReference type="Proteomes" id="UP000004407"/>
    </source>
</evidence>
<organism evidence="1 2">
    <name type="scientific">Leyella stercorea DSM 18206</name>
    <dbReference type="NCBI Taxonomy" id="1002367"/>
    <lineage>
        <taxon>Bacteria</taxon>
        <taxon>Pseudomonadati</taxon>
        <taxon>Bacteroidota</taxon>
        <taxon>Bacteroidia</taxon>
        <taxon>Bacteroidales</taxon>
        <taxon>Prevotellaceae</taxon>
        <taxon>Leyella</taxon>
    </lineage>
</organism>
<dbReference type="Proteomes" id="UP000004407">
    <property type="component" value="Unassembled WGS sequence"/>
</dbReference>
<dbReference type="EMBL" id="AFZZ01000192">
    <property type="protein sequence ID" value="EHJ38003.1"/>
    <property type="molecule type" value="Genomic_DNA"/>
</dbReference>
<sequence>MGIISKALLKLRKTPKGVYSTVKKMASEEIDFALVEDKNKAKDTIEKELLLSAFVLDFNPNKDMRSNFILDYIKEIEDNFLSYNSSKDILYYCVNSGCGVCFDSKDVDKEAKETLHDYIIARLILYRKIINDLHSGNSTRFDCLYYAIYHCSFSVYRYSMDKDIDFLKEDIIYSNHKIGEIYRKYKEILHMLDIKYYNIVKVPKDTWMINDSEGVWFNTEGELPYLKINPGDSFKSFDRINGVGVLECRDCGYKQEIVAFMHGAFDATIGRQCPQCGTFCTEENHSEEFHRFGTAKEDVVCPNCGYTIKKKEESIFKGSSNPLFCPKCKGINLLFKTKMET</sequence>
<dbReference type="PATRIC" id="fig|1002367.3.peg.1800"/>
<name>G6B014_9BACT</name>
<dbReference type="AlphaFoldDB" id="G6B014"/>
<comment type="caution">
    <text evidence="1">The sequence shown here is derived from an EMBL/GenBank/DDBJ whole genome shotgun (WGS) entry which is preliminary data.</text>
</comment>
<dbReference type="GeneID" id="78337736"/>
<reference evidence="1 2" key="1">
    <citation type="submission" date="2011-08" db="EMBL/GenBank/DDBJ databases">
        <authorList>
            <person name="Weinstock G."/>
            <person name="Sodergren E."/>
            <person name="Clifton S."/>
            <person name="Fulton L."/>
            <person name="Fulton B."/>
            <person name="Courtney L."/>
            <person name="Fronick C."/>
            <person name="Harrison M."/>
            <person name="Strong C."/>
            <person name="Farmer C."/>
            <person name="Delahaunty K."/>
            <person name="Markovic C."/>
            <person name="Hall O."/>
            <person name="Minx P."/>
            <person name="Tomlinson C."/>
            <person name="Mitreva M."/>
            <person name="Hou S."/>
            <person name="Chen J."/>
            <person name="Wollam A."/>
            <person name="Pepin K.H."/>
            <person name="Johnson M."/>
            <person name="Bhonagiri V."/>
            <person name="Zhang X."/>
            <person name="Suruliraj S."/>
            <person name="Warren W."/>
            <person name="Chinwalla A."/>
            <person name="Mardis E.R."/>
            <person name="Wilson R.K."/>
        </authorList>
    </citation>
    <scope>NUCLEOTIDE SEQUENCE [LARGE SCALE GENOMIC DNA]</scope>
    <source>
        <strain evidence="1 2">DSM 18206</strain>
    </source>
</reference>
<accession>G6B014</accession>